<evidence type="ECO:0000313" key="2">
    <source>
        <dbReference type="Proteomes" id="UP001060215"/>
    </source>
</evidence>
<proteinExistence type="predicted"/>
<evidence type="ECO:0000313" key="1">
    <source>
        <dbReference type="EMBL" id="KAI8017324.1"/>
    </source>
</evidence>
<protein>
    <submittedName>
        <fullName evidence="1">Uncharacterized protein</fullName>
    </submittedName>
</protein>
<accession>A0ACC0HUW9</accession>
<reference evidence="1 2" key="1">
    <citation type="journal article" date="2022" name="Plant J.">
        <title>Chromosome-level genome of Camellia lanceoleosa provides a valuable resource for understanding genome evolution and self-incompatibility.</title>
        <authorList>
            <person name="Gong W."/>
            <person name="Xiao S."/>
            <person name="Wang L."/>
            <person name="Liao Z."/>
            <person name="Chang Y."/>
            <person name="Mo W."/>
            <person name="Hu G."/>
            <person name="Li W."/>
            <person name="Zhao G."/>
            <person name="Zhu H."/>
            <person name="Hu X."/>
            <person name="Ji K."/>
            <person name="Xiang X."/>
            <person name="Song Q."/>
            <person name="Yuan D."/>
            <person name="Jin S."/>
            <person name="Zhang L."/>
        </authorList>
    </citation>
    <scope>NUCLEOTIDE SEQUENCE [LARGE SCALE GENOMIC DNA]</scope>
    <source>
        <strain evidence="1">SQ_2022a</strain>
    </source>
</reference>
<dbReference type="Proteomes" id="UP001060215">
    <property type="component" value="Chromosome 2"/>
</dbReference>
<gene>
    <name evidence="1" type="ORF">LOK49_LG04G00393</name>
</gene>
<keyword evidence="2" id="KW-1185">Reference proteome</keyword>
<sequence>MTRPPCLPTHLHRKHPTAANALPQPIQEKYSQAICFFQCHRCIPCMEAIEHCLTMQSVMTRKPLIVLHIVKKYMGIGMAVGMGIGVAMGMIMWITLRNLGV</sequence>
<organism evidence="1 2">
    <name type="scientific">Camellia lanceoleosa</name>
    <dbReference type="NCBI Taxonomy" id="1840588"/>
    <lineage>
        <taxon>Eukaryota</taxon>
        <taxon>Viridiplantae</taxon>
        <taxon>Streptophyta</taxon>
        <taxon>Embryophyta</taxon>
        <taxon>Tracheophyta</taxon>
        <taxon>Spermatophyta</taxon>
        <taxon>Magnoliopsida</taxon>
        <taxon>eudicotyledons</taxon>
        <taxon>Gunneridae</taxon>
        <taxon>Pentapetalae</taxon>
        <taxon>asterids</taxon>
        <taxon>Ericales</taxon>
        <taxon>Theaceae</taxon>
        <taxon>Camellia</taxon>
    </lineage>
</organism>
<name>A0ACC0HUW9_9ERIC</name>
<comment type="caution">
    <text evidence="1">The sequence shown here is derived from an EMBL/GenBank/DDBJ whole genome shotgun (WGS) entry which is preliminary data.</text>
</comment>
<dbReference type="EMBL" id="CM045759">
    <property type="protein sequence ID" value="KAI8017324.1"/>
    <property type="molecule type" value="Genomic_DNA"/>
</dbReference>